<sequence>MLEEQLEEVIKEYNLKDKNAITFGHPKMKIKWILPLVGISIYSFDQFQPFFIYFDENGITFLPLDLNNKYQVMGQSFVAWNDLNGFKFKKGLILEDEIQLKLNNGIIEMKIPKTKAMNQWVKENNEYLIERNHFYNN</sequence>
<gene>
    <name evidence="1" type="ORF">IAD49_02780</name>
</gene>
<reference evidence="1" key="2">
    <citation type="journal article" date="2021" name="PeerJ">
        <title>Extensive microbial diversity within the chicken gut microbiome revealed by metagenomics and culture.</title>
        <authorList>
            <person name="Gilroy R."/>
            <person name="Ravi A."/>
            <person name="Getino M."/>
            <person name="Pursley I."/>
            <person name="Horton D.L."/>
            <person name="Alikhan N.F."/>
            <person name="Baker D."/>
            <person name="Gharbi K."/>
            <person name="Hall N."/>
            <person name="Watson M."/>
            <person name="Adriaenssens E.M."/>
            <person name="Foster-Nyarko E."/>
            <person name="Jarju S."/>
            <person name="Secka A."/>
            <person name="Antonio M."/>
            <person name="Oren A."/>
            <person name="Chaudhuri R.R."/>
            <person name="La Ragione R."/>
            <person name="Hildebrand F."/>
            <person name="Pallen M.J."/>
        </authorList>
    </citation>
    <scope>NUCLEOTIDE SEQUENCE</scope>
    <source>
        <strain evidence="1">CHK197-8231</strain>
    </source>
</reference>
<reference evidence="1" key="1">
    <citation type="submission" date="2020-10" db="EMBL/GenBank/DDBJ databases">
        <authorList>
            <person name="Gilroy R."/>
        </authorList>
    </citation>
    <scope>NUCLEOTIDE SEQUENCE</scope>
    <source>
        <strain evidence="1">CHK197-8231</strain>
    </source>
</reference>
<dbReference type="AlphaFoldDB" id="A0A9D1HVQ0"/>
<evidence type="ECO:0008006" key="3">
    <source>
        <dbReference type="Google" id="ProtNLM"/>
    </source>
</evidence>
<proteinExistence type="predicted"/>
<name>A0A9D1HVQ0_9BACT</name>
<evidence type="ECO:0000313" key="1">
    <source>
        <dbReference type="EMBL" id="HIU22488.1"/>
    </source>
</evidence>
<dbReference type="Proteomes" id="UP000824087">
    <property type="component" value="Unassembled WGS sequence"/>
</dbReference>
<dbReference type="EMBL" id="DVML01000017">
    <property type="protein sequence ID" value="HIU22488.1"/>
    <property type="molecule type" value="Genomic_DNA"/>
</dbReference>
<protein>
    <recommendedName>
        <fullName evidence="3">YokE-like PH domain-containing protein</fullName>
    </recommendedName>
</protein>
<accession>A0A9D1HVQ0</accession>
<evidence type="ECO:0000313" key="2">
    <source>
        <dbReference type="Proteomes" id="UP000824087"/>
    </source>
</evidence>
<comment type="caution">
    <text evidence="1">The sequence shown here is derived from an EMBL/GenBank/DDBJ whole genome shotgun (WGS) entry which is preliminary data.</text>
</comment>
<organism evidence="1 2">
    <name type="scientific">Candidatus Fimihabitans intestinipullorum</name>
    <dbReference type="NCBI Taxonomy" id="2840820"/>
    <lineage>
        <taxon>Bacteria</taxon>
        <taxon>Bacillati</taxon>
        <taxon>Mycoplasmatota</taxon>
        <taxon>Mycoplasmatota incertae sedis</taxon>
        <taxon>Candidatus Fimihabitans</taxon>
    </lineage>
</organism>